<evidence type="ECO:0000256" key="2">
    <source>
        <dbReference type="SAM" id="Phobius"/>
    </source>
</evidence>
<dbReference type="PANTHER" id="PTHR23419:SF8">
    <property type="entry name" value="FI09726P"/>
    <property type="match status" value="1"/>
</dbReference>
<dbReference type="GO" id="GO:0005507">
    <property type="term" value="F:copper ion binding"/>
    <property type="evidence" value="ECO:0007669"/>
    <property type="project" value="TreeGrafter"/>
</dbReference>
<evidence type="ECO:0000256" key="1">
    <source>
        <dbReference type="ARBA" id="ARBA00010169"/>
    </source>
</evidence>
<proteinExistence type="inferred from homology"/>
<comment type="similarity">
    <text evidence="1">Belongs to the CutA family.</text>
</comment>
<dbReference type="GO" id="GO:0010038">
    <property type="term" value="P:response to metal ion"/>
    <property type="evidence" value="ECO:0007669"/>
    <property type="project" value="InterPro"/>
</dbReference>
<dbReference type="PANTHER" id="PTHR23419">
    <property type="entry name" value="DIVALENT CATION TOLERANCE CUTA-RELATED"/>
    <property type="match status" value="1"/>
</dbReference>
<dbReference type="Proteomes" id="UP001055439">
    <property type="component" value="Chromosome 9"/>
</dbReference>
<sequence length="302" mass="33256">MSLQSVSRAFWALSSSATPTRRSSSAAPKLLRRRAPLVGALSCLCLGSIYAIAYRSAARFRFGGQNPNSPIWDPIPGEWSFVFTITVSYQPIFDSGLESLTSRSVQNAGMIIATQCRLLVDVGILFKPDGSHGAYCVSLAGKAFRSCILYGLARFQSGTQEHSVMDSDILSYCFSFPLTLFLFAAHACRLQICRSKFVNQPSTRGLHSTGMEGALTTVPSIVVYVTVPNKEAGIESVYWWDGKVERDAEELLIIKTRESLLGALTQHVKSNHEYDVPEVIALPITGGNEKYLQWIKDSTRDK</sequence>
<keyword evidence="2" id="KW-0472">Membrane</keyword>
<dbReference type="OrthoDB" id="2017693at2759"/>
<reference evidence="3" key="1">
    <citation type="submission" date="2022-05" db="EMBL/GenBank/DDBJ databases">
        <title>The Musa troglodytarum L. genome provides insights into the mechanism of non-climacteric behaviour and enrichment of carotenoids.</title>
        <authorList>
            <person name="Wang J."/>
        </authorList>
    </citation>
    <scope>NUCLEOTIDE SEQUENCE</scope>
    <source>
        <tissue evidence="3">Leaf</tissue>
    </source>
</reference>
<evidence type="ECO:0000313" key="3">
    <source>
        <dbReference type="EMBL" id="URE43681.1"/>
    </source>
</evidence>
<protein>
    <submittedName>
        <fullName evidence="3">CutA1 divalent ion tolerance protein</fullName>
    </submittedName>
</protein>
<keyword evidence="4" id="KW-1185">Reference proteome</keyword>
<keyword evidence="2" id="KW-0812">Transmembrane</keyword>
<dbReference type="SUPFAM" id="SSF54913">
    <property type="entry name" value="GlnB-like"/>
    <property type="match status" value="1"/>
</dbReference>
<dbReference type="InterPro" id="IPR004323">
    <property type="entry name" value="Ion_tolerance_CutA"/>
</dbReference>
<keyword evidence="2" id="KW-1133">Transmembrane helix</keyword>
<dbReference type="AlphaFoldDB" id="A0A9E7I1I9"/>
<feature type="transmembrane region" description="Helical" evidence="2">
    <location>
        <begin position="35"/>
        <end position="53"/>
    </location>
</feature>
<gene>
    <name evidence="3" type="ORF">MUK42_15300</name>
</gene>
<organism evidence="3 4">
    <name type="scientific">Musa troglodytarum</name>
    <name type="common">fe'i banana</name>
    <dbReference type="NCBI Taxonomy" id="320322"/>
    <lineage>
        <taxon>Eukaryota</taxon>
        <taxon>Viridiplantae</taxon>
        <taxon>Streptophyta</taxon>
        <taxon>Embryophyta</taxon>
        <taxon>Tracheophyta</taxon>
        <taxon>Spermatophyta</taxon>
        <taxon>Magnoliopsida</taxon>
        <taxon>Liliopsida</taxon>
        <taxon>Zingiberales</taxon>
        <taxon>Musaceae</taxon>
        <taxon>Musa</taxon>
    </lineage>
</organism>
<dbReference type="Gene3D" id="3.30.70.120">
    <property type="match status" value="1"/>
</dbReference>
<name>A0A9E7I1I9_9LILI</name>
<dbReference type="InterPro" id="IPR011322">
    <property type="entry name" value="N-reg_PII-like_a/b"/>
</dbReference>
<evidence type="ECO:0000313" key="4">
    <source>
        <dbReference type="Proteomes" id="UP001055439"/>
    </source>
</evidence>
<dbReference type="Pfam" id="PF03091">
    <property type="entry name" value="CutA1"/>
    <property type="match status" value="1"/>
</dbReference>
<dbReference type="InterPro" id="IPR015867">
    <property type="entry name" value="N-reg_PII/ATP_PRibTrfase_C"/>
</dbReference>
<accession>A0A9E7I1I9</accession>
<dbReference type="EMBL" id="CP097511">
    <property type="protein sequence ID" value="URE43681.1"/>
    <property type="molecule type" value="Genomic_DNA"/>
</dbReference>